<feature type="non-terminal residue" evidence="2">
    <location>
        <position position="1"/>
    </location>
</feature>
<gene>
    <name evidence="2" type="ORF">AVDCRST_MAG32-2020</name>
</gene>
<feature type="compositionally biased region" description="Low complexity" evidence="1">
    <location>
        <begin position="98"/>
        <end position="113"/>
    </location>
</feature>
<sequence>VRPHAHLHEPGPGGRRRRQRDRDQRLGRGRPGADRRLRRGDPGPPVDPRRRRGGRRGALRRHHRPRLPHPEPAPPLRLAGLLDGDPRGAPQLRPGEGPLPRARPGRQPAALPRALRRGPGPPGRQAAGRRAHRRDRGAGQAGVRRGARRPAPGL</sequence>
<evidence type="ECO:0000313" key="2">
    <source>
        <dbReference type="EMBL" id="CAA9386698.1"/>
    </source>
</evidence>
<feature type="compositionally biased region" description="Basic residues" evidence="1">
    <location>
        <begin position="49"/>
        <end position="67"/>
    </location>
</feature>
<dbReference type="EMBL" id="CADCUM010000085">
    <property type="protein sequence ID" value="CAA9386698.1"/>
    <property type="molecule type" value="Genomic_DNA"/>
</dbReference>
<organism evidence="2">
    <name type="scientific">uncultured Nocardioides sp</name>
    <dbReference type="NCBI Taxonomy" id="198441"/>
    <lineage>
        <taxon>Bacteria</taxon>
        <taxon>Bacillati</taxon>
        <taxon>Actinomycetota</taxon>
        <taxon>Actinomycetes</taxon>
        <taxon>Propionibacteriales</taxon>
        <taxon>Nocardioidaceae</taxon>
        <taxon>Nocardioides</taxon>
        <taxon>environmental samples</taxon>
    </lineage>
</organism>
<feature type="region of interest" description="Disordered" evidence="1">
    <location>
        <begin position="1"/>
        <end position="154"/>
    </location>
</feature>
<proteinExistence type="predicted"/>
<name>A0A6J4NG17_9ACTN</name>
<dbReference type="AlphaFoldDB" id="A0A6J4NG17"/>
<protein>
    <submittedName>
        <fullName evidence="2">Acyl dehydratase</fullName>
    </submittedName>
</protein>
<feature type="non-terminal residue" evidence="2">
    <location>
        <position position="154"/>
    </location>
</feature>
<feature type="compositionally biased region" description="Basic and acidic residues" evidence="1">
    <location>
        <begin position="20"/>
        <end position="41"/>
    </location>
</feature>
<feature type="compositionally biased region" description="Low complexity" evidence="1">
    <location>
        <begin position="141"/>
        <end position="154"/>
    </location>
</feature>
<reference evidence="2" key="1">
    <citation type="submission" date="2020-02" db="EMBL/GenBank/DDBJ databases">
        <authorList>
            <person name="Meier V. D."/>
        </authorList>
    </citation>
    <scope>NUCLEOTIDE SEQUENCE</scope>
    <source>
        <strain evidence="2">AVDCRST_MAG32</strain>
    </source>
</reference>
<accession>A0A6J4NG17</accession>
<evidence type="ECO:0000256" key="1">
    <source>
        <dbReference type="SAM" id="MobiDB-lite"/>
    </source>
</evidence>